<dbReference type="AlphaFoldDB" id="A0A0D0DX47"/>
<protein>
    <submittedName>
        <fullName evidence="1">Uncharacterized protein</fullName>
    </submittedName>
</protein>
<dbReference type="EMBL" id="KN824843">
    <property type="protein sequence ID" value="KIL00054.1"/>
    <property type="molecule type" value="Genomic_DNA"/>
</dbReference>
<dbReference type="InParanoid" id="A0A0D0DX47"/>
<sequence length="147" mass="16851">MAFVYEPFAMDGSFTSVILDWGSPADNQSARQYIQSSIPSDRVLHTFTLPAKKDKTGATCWYYIGAHTWTLTPHFPIWRSMNKKAKRSVIVGLRRRCKGNYSEDELCQMMDDGRLEQFCVEVSSRLLKDTSEAFAQCLGYLKRHSPQ</sequence>
<name>A0A0D0DX47_9AGAM</name>
<dbReference type="Proteomes" id="UP000054538">
    <property type="component" value="Unassembled WGS sequence"/>
</dbReference>
<organism evidence="1 2">
    <name type="scientific">Paxillus rubicundulus Ve08.2h10</name>
    <dbReference type="NCBI Taxonomy" id="930991"/>
    <lineage>
        <taxon>Eukaryota</taxon>
        <taxon>Fungi</taxon>
        <taxon>Dikarya</taxon>
        <taxon>Basidiomycota</taxon>
        <taxon>Agaricomycotina</taxon>
        <taxon>Agaricomycetes</taxon>
        <taxon>Agaricomycetidae</taxon>
        <taxon>Boletales</taxon>
        <taxon>Paxilineae</taxon>
        <taxon>Paxillaceae</taxon>
        <taxon>Paxillus</taxon>
    </lineage>
</organism>
<accession>A0A0D0DX47</accession>
<evidence type="ECO:0000313" key="2">
    <source>
        <dbReference type="Proteomes" id="UP000054538"/>
    </source>
</evidence>
<keyword evidence="2" id="KW-1185">Reference proteome</keyword>
<proteinExistence type="predicted"/>
<dbReference type="OrthoDB" id="2985494at2759"/>
<reference evidence="2" key="2">
    <citation type="submission" date="2015-01" db="EMBL/GenBank/DDBJ databases">
        <title>Evolutionary Origins and Diversification of the Mycorrhizal Mutualists.</title>
        <authorList>
            <consortium name="DOE Joint Genome Institute"/>
            <consortium name="Mycorrhizal Genomics Consortium"/>
            <person name="Kohler A."/>
            <person name="Kuo A."/>
            <person name="Nagy L.G."/>
            <person name="Floudas D."/>
            <person name="Copeland A."/>
            <person name="Barry K.W."/>
            <person name="Cichocki N."/>
            <person name="Veneault-Fourrey C."/>
            <person name="LaButti K."/>
            <person name="Lindquist E.A."/>
            <person name="Lipzen A."/>
            <person name="Lundell T."/>
            <person name="Morin E."/>
            <person name="Murat C."/>
            <person name="Riley R."/>
            <person name="Ohm R."/>
            <person name="Sun H."/>
            <person name="Tunlid A."/>
            <person name="Henrissat B."/>
            <person name="Grigoriev I.V."/>
            <person name="Hibbett D.S."/>
            <person name="Martin F."/>
        </authorList>
    </citation>
    <scope>NUCLEOTIDE SEQUENCE [LARGE SCALE GENOMIC DNA]</scope>
    <source>
        <strain evidence="2">Ve08.2h10</strain>
    </source>
</reference>
<gene>
    <name evidence="1" type="ORF">PAXRUDRAFT_822073</name>
</gene>
<dbReference type="HOGENOM" id="CLU_133941_0_0_1"/>
<reference evidence="1 2" key="1">
    <citation type="submission" date="2014-04" db="EMBL/GenBank/DDBJ databases">
        <authorList>
            <consortium name="DOE Joint Genome Institute"/>
            <person name="Kuo A."/>
            <person name="Kohler A."/>
            <person name="Jargeat P."/>
            <person name="Nagy L.G."/>
            <person name="Floudas D."/>
            <person name="Copeland A."/>
            <person name="Barry K.W."/>
            <person name="Cichocki N."/>
            <person name="Veneault-Fourrey C."/>
            <person name="LaButti K."/>
            <person name="Lindquist E.A."/>
            <person name="Lipzen A."/>
            <person name="Lundell T."/>
            <person name="Morin E."/>
            <person name="Murat C."/>
            <person name="Sun H."/>
            <person name="Tunlid A."/>
            <person name="Henrissat B."/>
            <person name="Grigoriev I.V."/>
            <person name="Hibbett D.S."/>
            <person name="Martin F."/>
            <person name="Nordberg H.P."/>
            <person name="Cantor M.N."/>
            <person name="Hua S.X."/>
        </authorList>
    </citation>
    <scope>NUCLEOTIDE SEQUENCE [LARGE SCALE GENOMIC DNA]</scope>
    <source>
        <strain evidence="1 2">Ve08.2h10</strain>
    </source>
</reference>
<evidence type="ECO:0000313" key="1">
    <source>
        <dbReference type="EMBL" id="KIL00054.1"/>
    </source>
</evidence>